<dbReference type="Proteomes" id="UP000541735">
    <property type="component" value="Unassembled WGS sequence"/>
</dbReference>
<protein>
    <submittedName>
        <fullName evidence="3">Uncharacterized protein</fullName>
    </submittedName>
</protein>
<name>A0A7X1D9Y9_9LIST</name>
<gene>
    <name evidence="3" type="ORF">HCB27_16325</name>
    <name evidence="4" type="ORF">HCB27_16740</name>
    <name evidence="1" type="ORF">HCI99_03980</name>
    <name evidence="2" type="ORF">HCI99_04655</name>
</gene>
<evidence type="ECO:0000313" key="5">
    <source>
        <dbReference type="Proteomes" id="UP000533953"/>
    </source>
</evidence>
<dbReference type="EMBL" id="JAARYD010000011">
    <property type="protein sequence ID" value="MBC2178195.1"/>
    <property type="molecule type" value="Genomic_DNA"/>
</dbReference>
<proteinExistence type="predicted"/>
<dbReference type="Proteomes" id="UP000533953">
    <property type="component" value="Unassembled WGS sequence"/>
</dbReference>
<organism evidence="3 6">
    <name type="scientific">Listeria booriae</name>
    <dbReference type="NCBI Taxonomy" id="1552123"/>
    <lineage>
        <taxon>Bacteria</taxon>
        <taxon>Bacillati</taxon>
        <taxon>Bacillota</taxon>
        <taxon>Bacilli</taxon>
        <taxon>Bacillales</taxon>
        <taxon>Listeriaceae</taxon>
        <taxon>Listeria</taxon>
    </lineage>
</organism>
<dbReference type="AlphaFoldDB" id="A0A7X1D9Y9"/>
<dbReference type="RefSeq" id="WP_185416877.1">
    <property type="nucleotide sequence ID" value="NZ_JAARYD010000011.1"/>
</dbReference>
<reference evidence="5 6" key="1">
    <citation type="submission" date="2020-03" db="EMBL/GenBank/DDBJ databases">
        <title>Soil Listeria distribution.</title>
        <authorList>
            <person name="Liao J."/>
            <person name="Wiedmann M."/>
        </authorList>
    </citation>
    <scope>NUCLEOTIDE SEQUENCE [LARGE SCALE GENOMIC DNA]</scope>
    <source>
        <strain evidence="3 6">FSL L7-0259</strain>
        <strain evidence="1 5">FSL L7-1547</strain>
    </source>
</reference>
<dbReference type="EMBL" id="JAARYD010000012">
    <property type="protein sequence ID" value="MBC2178278.1"/>
    <property type="molecule type" value="Genomic_DNA"/>
</dbReference>
<evidence type="ECO:0000313" key="1">
    <source>
        <dbReference type="EMBL" id="MBC1490977.1"/>
    </source>
</evidence>
<comment type="caution">
    <text evidence="3">The sequence shown here is derived from an EMBL/GenBank/DDBJ whole genome shotgun (WGS) entry which is preliminary data.</text>
</comment>
<dbReference type="EMBL" id="JAASTX010000004">
    <property type="protein sequence ID" value="MBC1491108.1"/>
    <property type="molecule type" value="Genomic_DNA"/>
</dbReference>
<evidence type="ECO:0000313" key="6">
    <source>
        <dbReference type="Proteomes" id="UP000541735"/>
    </source>
</evidence>
<sequence>MAMKKFKLYADGTNLKTNTKVEKLYIGSFEIDDENNISTDDPQSFTAVLGESIEKTKDDYGIIKGTNIRPCKIFWTPVVNDEFMLLGNNVFKRIKDFKWEERTFDVN</sequence>
<evidence type="ECO:0000313" key="3">
    <source>
        <dbReference type="EMBL" id="MBC2178195.1"/>
    </source>
</evidence>
<evidence type="ECO:0000313" key="4">
    <source>
        <dbReference type="EMBL" id="MBC2178278.1"/>
    </source>
</evidence>
<accession>A0A7X1D9Y9</accession>
<dbReference type="EMBL" id="JAASTX010000004">
    <property type="protein sequence ID" value="MBC1490977.1"/>
    <property type="molecule type" value="Genomic_DNA"/>
</dbReference>
<evidence type="ECO:0000313" key="2">
    <source>
        <dbReference type="EMBL" id="MBC1491108.1"/>
    </source>
</evidence>